<keyword evidence="1 7" id="KW-0436">Ligase</keyword>
<name>A0A6A0AIR9_HAELA</name>
<evidence type="ECO:0000256" key="1">
    <source>
        <dbReference type="ARBA" id="ARBA00022598"/>
    </source>
</evidence>
<dbReference type="PANTHER" id="PTHR22594:SF34">
    <property type="entry name" value="ASPARAGINE--TRNA LIGASE, MITOCHONDRIAL-RELATED"/>
    <property type="match status" value="1"/>
</dbReference>
<evidence type="ECO:0000256" key="5">
    <source>
        <dbReference type="ARBA" id="ARBA00023146"/>
    </source>
</evidence>
<gene>
    <name evidence="7" type="ORF">HaLaN_32102</name>
</gene>
<keyword evidence="3" id="KW-0067">ATP-binding</keyword>
<dbReference type="PANTHER" id="PTHR22594">
    <property type="entry name" value="ASPARTYL/LYSYL-TRNA SYNTHETASE"/>
    <property type="match status" value="1"/>
</dbReference>
<dbReference type="GO" id="GO:0005739">
    <property type="term" value="C:mitochondrion"/>
    <property type="evidence" value="ECO:0007669"/>
    <property type="project" value="TreeGrafter"/>
</dbReference>
<keyword evidence="5" id="KW-0030">Aminoacyl-tRNA synthetase</keyword>
<evidence type="ECO:0000256" key="3">
    <source>
        <dbReference type="ARBA" id="ARBA00022840"/>
    </source>
</evidence>
<feature type="non-terminal residue" evidence="7">
    <location>
        <position position="136"/>
    </location>
</feature>
<dbReference type="InterPro" id="IPR045864">
    <property type="entry name" value="aa-tRNA-synth_II/BPL/LPL"/>
</dbReference>
<sequence>AVELKAARIVHLGLCDAAHYPIAKKKTTYEYLREKLHLRPRTNTIGAVARIRNALAYATHKFFQDNGFLYVHTPIITASDAEGAGELFQVTTLLSKVEAASSGAAAEAAPSPQPADLAALRQAVAEQGDKVKAAKA</sequence>
<evidence type="ECO:0000313" key="8">
    <source>
        <dbReference type="Proteomes" id="UP000485058"/>
    </source>
</evidence>
<accession>A0A6A0AIR9</accession>
<dbReference type="Proteomes" id="UP000485058">
    <property type="component" value="Unassembled WGS sequence"/>
</dbReference>
<dbReference type="EMBL" id="BLLF01007190">
    <property type="protein sequence ID" value="GFH32819.1"/>
    <property type="molecule type" value="Genomic_DNA"/>
</dbReference>
<dbReference type="Gene3D" id="3.30.930.10">
    <property type="entry name" value="Bira Bifunctional Protein, Domain 2"/>
    <property type="match status" value="1"/>
</dbReference>
<dbReference type="Pfam" id="PF00152">
    <property type="entry name" value="tRNA-synt_2"/>
    <property type="match status" value="1"/>
</dbReference>
<dbReference type="AlphaFoldDB" id="A0A6A0AIR9"/>
<evidence type="ECO:0000313" key="7">
    <source>
        <dbReference type="EMBL" id="GFH32819.1"/>
    </source>
</evidence>
<dbReference type="GO" id="GO:0004816">
    <property type="term" value="F:asparagine-tRNA ligase activity"/>
    <property type="evidence" value="ECO:0007669"/>
    <property type="project" value="TreeGrafter"/>
</dbReference>
<keyword evidence="2" id="KW-0547">Nucleotide-binding</keyword>
<dbReference type="InterPro" id="IPR004364">
    <property type="entry name" value="Aa-tRNA-synt_II"/>
</dbReference>
<comment type="caution">
    <text evidence="7">The sequence shown here is derived from an EMBL/GenBank/DDBJ whole genome shotgun (WGS) entry which is preliminary data.</text>
</comment>
<keyword evidence="8" id="KW-1185">Reference proteome</keyword>
<reference evidence="7 8" key="1">
    <citation type="submission" date="2020-02" db="EMBL/GenBank/DDBJ databases">
        <title>Draft genome sequence of Haematococcus lacustris strain NIES-144.</title>
        <authorList>
            <person name="Morimoto D."/>
            <person name="Nakagawa S."/>
            <person name="Yoshida T."/>
            <person name="Sawayama S."/>
        </authorList>
    </citation>
    <scope>NUCLEOTIDE SEQUENCE [LARGE SCALE GENOMIC DNA]</scope>
    <source>
        <strain evidence="7 8">NIES-144</strain>
    </source>
</reference>
<dbReference type="SUPFAM" id="SSF55681">
    <property type="entry name" value="Class II aaRS and biotin synthetases"/>
    <property type="match status" value="1"/>
</dbReference>
<dbReference type="GO" id="GO:0006421">
    <property type="term" value="P:asparaginyl-tRNA aminoacylation"/>
    <property type="evidence" value="ECO:0007669"/>
    <property type="project" value="TreeGrafter"/>
</dbReference>
<evidence type="ECO:0000259" key="6">
    <source>
        <dbReference type="Pfam" id="PF00152"/>
    </source>
</evidence>
<proteinExistence type="predicted"/>
<feature type="non-terminal residue" evidence="7">
    <location>
        <position position="1"/>
    </location>
</feature>
<dbReference type="GO" id="GO:0005524">
    <property type="term" value="F:ATP binding"/>
    <property type="evidence" value="ECO:0007669"/>
    <property type="project" value="UniProtKB-KW"/>
</dbReference>
<evidence type="ECO:0000256" key="2">
    <source>
        <dbReference type="ARBA" id="ARBA00022741"/>
    </source>
</evidence>
<evidence type="ECO:0000256" key="4">
    <source>
        <dbReference type="ARBA" id="ARBA00022917"/>
    </source>
</evidence>
<protein>
    <submittedName>
        <fullName evidence="7">AA_TRNA_LIGASE_II domain-containing protein</fullName>
    </submittedName>
</protein>
<feature type="domain" description="Aminoacyl-tRNA synthetase class II (D/K/N)" evidence="6">
    <location>
        <begin position="33"/>
        <end position="92"/>
    </location>
</feature>
<keyword evidence="4" id="KW-0648">Protein biosynthesis</keyword>
<organism evidence="7 8">
    <name type="scientific">Haematococcus lacustris</name>
    <name type="common">Green alga</name>
    <name type="synonym">Haematococcus pluvialis</name>
    <dbReference type="NCBI Taxonomy" id="44745"/>
    <lineage>
        <taxon>Eukaryota</taxon>
        <taxon>Viridiplantae</taxon>
        <taxon>Chlorophyta</taxon>
        <taxon>core chlorophytes</taxon>
        <taxon>Chlorophyceae</taxon>
        <taxon>CS clade</taxon>
        <taxon>Chlamydomonadales</taxon>
        <taxon>Haematococcaceae</taxon>
        <taxon>Haematococcus</taxon>
    </lineage>
</organism>